<dbReference type="GeneID" id="45796791"/>
<proteinExistence type="predicted"/>
<evidence type="ECO:0000313" key="1">
    <source>
        <dbReference type="EMBL" id="MBU3766169.1"/>
    </source>
</evidence>
<dbReference type="RefSeq" id="WP_008502625.1">
    <property type="nucleotide sequence ID" value="NZ_CP017184.1"/>
</dbReference>
<accession>A0AAJ0Z7U4</accession>
<organism evidence="2 3">
    <name type="scientific">Enterobacter roggenkampii</name>
    <dbReference type="NCBI Taxonomy" id="1812935"/>
    <lineage>
        <taxon>Bacteria</taxon>
        <taxon>Pseudomonadati</taxon>
        <taxon>Pseudomonadota</taxon>
        <taxon>Gammaproteobacteria</taxon>
        <taxon>Enterobacterales</taxon>
        <taxon>Enterobacteriaceae</taxon>
        <taxon>Enterobacter</taxon>
        <taxon>Enterobacter cloacae complex</taxon>
    </lineage>
</organism>
<dbReference type="Proteomes" id="UP000286098">
    <property type="component" value="Unassembled WGS sequence"/>
</dbReference>
<name>A0AAJ0Z7U4_9ENTR</name>
<reference evidence="1 4" key="2">
    <citation type="journal article" date="2021" name="Clin. Infect. Dis.">
        <title>Rapid development of cefiderocol resistance in carbapenem-resistant Enterobacter cloacae during therapy is associated with heterogeneous mutations in the catecholate siderophore receptor cira.</title>
        <authorList>
            <person name="Klein S."/>
            <person name="Boutin S."/>
            <person name="Kocer K."/>
            <person name="Fiedler M.O."/>
            <person name="Storzinger D."/>
            <person name="Weigand M.A."/>
            <person name="Tan B."/>
            <person name="Richter D."/>
            <person name="Rupp C."/>
            <person name="Mieth M."/>
            <person name="Mehrabi A."/>
            <person name="Hackert T."/>
            <person name="Zimmermann S."/>
            <person name="Heeg K."/>
            <person name="Nurjadi D."/>
        </authorList>
    </citation>
    <scope>NUCLEOTIDE SEQUENCE [LARGE SCALE GENOMIC DNA]</scope>
    <source>
        <strain evidence="1 4">BK34275</strain>
    </source>
</reference>
<dbReference type="KEGG" id="ern:BFV67_15660"/>
<evidence type="ECO:0000313" key="2">
    <source>
        <dbReference type="EMBL" id="RNT45679.1"/>
    </source>
</evidence>
<sequence length="120" mass="14044">MKIKKIYLAFFLLLIIWAFLPSTLFINEKTKVFDIVSPDKQYKVNIYHAKIISPLSLYKYLKDEDYYFVLYDSNGGVIFKPSLFYGMSEIAAYDSIEFLYGKDKELLFPGELGYDGFVLK</sequence>
<gene>
    <name evidence="2" type="ORF">B9059_005420</name>
    <name evidence="1" type="ORF">J0A64_06075</name>
</gene>
<reference evidence="2 3" key="1">
    <citation type="submission" date="2018-10" db="EMBL/GenBank/DDBJ databases">
        <authorList>
            <person name="Vanduin D."/>
            <person name="Fouts D."/>
            <person name="Wright M."/>
            <person name="Sutton G."/>
            <person name="Nguyen K."/>
            <person name="Kreiswirth B."/>
            <person name="Chen L."/>
            <person name="Rojas L."/>
            <person name="Hujer A."/>
            <person name="Hujer K."/>
            <person name="Bonomo R."/>
            <person name="Adams M."/>
        </authorList>
    </citation>
    <scope>NUCLEOTIDE SEQUENCE [LARGE SCALE GENOMIC DNA]</scope>
    <source>
        <strain evidence="2 3">CRK0054</strain>
    </source>
</reference>
<dbReference type="InterPro" id="IPR045681">
    <property type="entry name" value="DUF6201"/>
</dbReference>
<evidence type="ECO:0000313" key="3">
    <source>
        <dbReference type="Proteomes" id="UP000286098"/>
    </source>
</evidence>
<comment type="caution">
    <text evidence="2">The sequence shown here is derived from an EMBL/GenBank/DDBJ whole genome shotgun (WGS) entry which is preliminary data.</text>
</comment>
<protein>
    <submittedName>
        <fullName evidence="2">Uncharacterized protein</fullName>
    </submittedName>
</protein>
<dbReference type="Pfam" id="PF19703">
    <property type="entry name" value="DUF6201"/>
    <property type="match status" value="1"/>
</dbReference>
<dbReference type="Proteomes" id="UP000813349">
    <property type="component" value="Unassembled WGS sequence"/>
</dbReference>
<dbReference type="EMBL" id="NEYZ02000029">
    <property type="protein sequence ID" value="RNT45679.1"/>
    <property type="molecule type" value="Genomic_DNA"/>
</dbReference>
<dbReference type="AlphaFoldDB" id="A0AAJ0Z7U4"/>
<evidence type="ECO:0000313" key="4">
    <source>
        <dbReference type="Proteomes" id="UP000813349"/>
    </source>
</evidence>
<dbReference type="EMBL" id="JAFKCP010000002">
    <property type="protein sequence ID" value="MBU3766169.1"/>
    <property type="molecule type" value="Genomic_DNA"/>
</dbReference>